<dbReference type="Pfam" id="PF05768">
    <property type="entry name" value="Glrx-like"/>
    <property type="match status" value="1"/>
</dbReference>
<dbReference type="RefSeq" id="WP_091823197.1">
    <property type="nucleotide sequence ID" value="NZ_FNRJ01000002.1"/>
</dbReference>
<reference evidence="2" key="1">
    <citation type="submission" date="2016-10" db="EMBL/GenBank/DDBJ databases">
        <authorList>
            <person name="Varghese N."/>
            <person name="Submissions S."/>
        </authorList>
    </citation>
    <scope>NUCLEOTIDE SEQUENCE [LARGE SCALE GENOMIC DNA]</scope>
    <source>
        <strain evidence="2">DSM 11526</strain>
    </source>
</reference>
<dbReference type="SUPFAM" id="SSF52833">
    <property type="entry name" value="Thioredoxin-like"/>
    <property type="match status" value="1"/>
</dbReference>
<evidence type="ECO:0000313" key="1">
    <source>
        <dbReference type="EMBL" id="SEA25233.1"/>
    </source>
</evidence>
<dbReference type="InterPro" id="IPR036249">
    <property type="entry name" value="Thioredoxin-like_sf"/>
</dbReference>
<gene>
    <name evidence="1" type="ORF">SAMN02745729_102106</name>
</gene>
<dbReference type="InterPro" id="IPR008554">
    <property type="entry name" value="Glutaredoxin-like"/>
</dbReference>
<proteinExistence type="predicted"/>
<protein>
    <submittedName>
        <fullName evidence="1">Glutaredoxin-like domain</fullName>
    </submittedName>
</protein>
<keyword evidence="2" id="KW-1185">Reference proteome</keyword>
<name>A0A1H3ZND5_9GAMM</name>
<dbReference type="AlphaFoldDB" id="A0A1H3ZND5"/>
<organism evidence="1 2">
    <name type="scientific">Marinobacterium iners DSM 11526</name>
    <dbReference type="NCBI Taxonomy" id="1122198"/>
    <lineage>
        <taxon>Bacteria</taxon>
        <taxon>Pseudomonadati</taxon>
        <taxon>Pseudomonadota</taxon>
        <taxon>Gammaproteobacteria</taxon>
        <taxon>Oceanospirillales</taxon>
        <taxon>Oceanospirillaceae</taxon>
        <taxon>Marinobacterium</taxon>
    </lineage>
</organism>
<dbReference type="OrthoDB" id="8537427at2"/>
<dbReference type="STRING" id="1122198.SAMN02745729_102106"/>
<dbReference type="EMBL" id="FNRJ01000002">
    <property type="protein sequence ID" value="SEA25233.1"/>
    <property type="molecule type" value="Genomic_DNA"/>
</dbReference>
<dbReference type="Proteomes" id="UP000242469">
    <property type="component" value="Unassembled WGS sequence"/>
</dbReference>
<sequence length="83" mass="9313">MYQLDLMTTEGCHLCDDAVAILQLGLEPDEAEVDLVDIVYDEALMERYATRIPVLVDRVGGGELNWPFDGQRLAQFLQNCAQP</sequence>
<dbReference type="Gene3D" id="3.40.30.10">
    <property type="entry name" value="Glutaredoxin"/>
    <property type="match status" value="1"/>
</dbReference>
<evidence type="ECO:0000313" key="2">
    <source>
        <dbReference type="Proteomes" id="UP000242469"/>
    </source>
</evidence>
<accession>A0A1H3ZND5</accession>